<comment type="caution">
    <text evidence="4">The sequence shown here is derived from an EMBL/GenBank/DDBJ whole genome shotgun (WGS) entry which is preliminary data.</text>
</comment>
<dbReference type="EMBL" id="JAIWYP010000013">
    <property type="protein sequence ID" value="KAH3716104.1"/>
    <property type="molecule type" value="Genomic_DNA"/>
</dbReference>
<dbReference type="PANTHER" id="PTHR33562">
    <property type="entry name" value="ATILLA, ISOFORM B-RELATED-RELATED"/>
    <property type="match status" value="1"/>
</dbReference>
<protein>
    <submittedName>
        <fullName evidence="4">Uncharacterized protein</fullName>
    </submittedName>
</protein>
<feature type="signal peptide" evidence="3">
    <location>
        <begin position="1"/>
        <end position="24"/>
    </location>
</feature>
<evidence type="ECO:0000256" key="1">
    <source>
        <dbReference type="ARBA" id="ARBA00022729"/>
    </source>
</evidence>
<evidence type="ECO:0000313" key="4">
    <source>
        <dbReference type="EMBL" id="KAH3716104.1"/>
    </source>
</evidence>
<organism evidence="4 5">
    <name type="scientific">Dreissena polymorpha</name>
    <name type="common">Zebra mussel</name>
    <name type="synonym">Mytilus polymorpha</name>
    <dbReference type="NCBI Taxonomy" id="45954"/>
    <lineage>
        <taxon>Eukaryota</taxon>
        <taxon>Metazoa</taxon>
        <taxon>Spiralia</taxon>
        <taxon>Lophotrochozoa</taxon>
        <taxon>Mollusca</taxon>
        <taxon>Bivalvia</taxon>
        <taxon>Autobranchia</taxon>
        <taxon>Heteroconchia</taxon>
        <taxon>Euheterodonta</taxon>
        <taxon>Imparidentia</taxon>
        <taxon>Neoheterodontei</taxon>
        <taxon>Myida</taxon>
        <taxon>Dreissenoidea</taxon>
        <taxon>Dreissenidae</taxon>
        <taxon>Dreissena</taxon>
    </lineage>
</organism>
<reference evidence="4" key="1">
    <citation type="journal article" date="2019" name="bioRxiv">
        <title>The Genome of the Zebra Mussel, Dreissena polymorpha: A Resource for Invasive Species Research.</title>
        <authorList>
            <person name="McCartney M.A."/>
            <person name="Auch B."/>
            <person name="Kono T."/>
            <person name="Mallez S."/>
            <person name="Zhang Y."/>
            <person name="Obille A."/>
            <person name="Becker A."/>
            <person name="Abrahante J.E."/>
            <person name="Garbe J."/>
            <person name="Badalamenti J.P."/>
            <person name="Herman A."/>
            <person name="Mangelson H."/>
            <person name="Liachko I."/>
            <person name="Sullivan S."/>
            <person name="Sone E.D."/>
            <person name="Koren S."/>
            <person name="Silverstein K.A.T."/>
            <person name="Beckman K.B."/>
            <person name="Gohl D.M."/>
        </authorList>
    </citation>
    <scope>NUCLEOTIDE SEQUENCE</scope>
    <source>
        <strain evidence="4">Duluth1</strain>
        <tissue evidence="4">Whole animal</tissue>
    </source>
</reference>
<name>A0A9D4HFX0_DREPO</name>
<dbReference type="Pfam" id="PF17064">
    <property type="entry name" value="QVR"/>
    <property type="match status" value="1"/>
</dbReference>
<reference evidence="4" key="2">
    <citation type="submission" date="2020-11" db="EMBL/GenBank/DDBJ databases">
        <authorList>
            <person name="McCartney M.A."/>
            <person name="Auch B."/>
            <person name="Kono T."/>
            <person name="Mallez S."/>
            <person name="Becker A."/>
            <person name="Gohl D.M."/>
            <person name="Silverstein K.A.T."/>
            <person name="Koren S."/>
            <person name="Bechman K.B."/>
            <person name="Herman A."/>
            <person name="Abrahante J.E."/>
            <person name="Garbe J."/>
        </authorList>
    </citation>
    <scope>NUCLEOTIDE SEQUENCE</scope>
    <source>
        <strain evidence="4">Duluth1</strain>
        <tissue evidence="4">Whole animal</tissue>
    </source>
</reference>
<accession>A0A9D4HFX0</accession>
<proteinExistence type="predicted"/>
<dbReference type="InterPro" id="IPR031424">
    <property type="entry name" value="QVR-like"/>
</dbReference>
<keyword evidence="2" id="KW-0325">Glycoprotein</keyword>
<evidence type="ECO:0000313" key="5">
    <source>
        <dbReference type="Proteomes" id="UP000828390"/>
    </source>
</evidence>
<evidence type="ECO:0000256" key="3">
    <source>
        <dbReference type="SAM" id="SignalP"/>
    </source>
</evidence>
<dbReference type="AlphaFoldDB" id="A0A9D4HFX0"/>
<evidence type="ECO:0000256" key="2">
    <source>
        <dbReference type="ARBA" id="ARBA00023180"/>
    </source>
</evidence>
<keyword evidence="5" id="KW-1185">Reference proteome</keyword>
<dbReference type="Proteomes" id="UP000828390">
    <property type="component" value="Unassembled WGS sequence"/>
</dbReference>
<dbReference type="GO" id="GO:0032222">
    <property type="term" value="P:regulation of synaptic transmission, cholinergic"/>
    <property type="evidence" value="ECO:0007669"/>
    <property type="project" value="InterPro"/>
</dbReference>
<dbReference type="InterPro" id="IPR050975">
    <property type="entry name" value="Sleep_regulator"/>
</dbReference>
<keyword evidence="1 3" id="KW-0732">Signal</keyword>
<dbReference type="GO" id="GO:0030431">
    <property type="term" value="P:sleep"/>
    <property type="evidence" value="ECO:0007669"/>
    <property type="project" value="InterPro"/>
</dbReference>
<gene>
    <name evidence="4" type="ORF">DPMN_058821</name>
</gene>
<feature type="chain" id="PRO_5038953801" evidence="3">
    <location>
        <begin position="25"/>
        <end position="122"/>
    </location>
</feature>
<sequence>MVGTNTFLFACALAALLCVSNVDAFKCYVCSSVTDSGCSDKFHKSYTLESSSATCDSCIKTKKKDSVIRTCAPVDFGNTCQSSGDDGAFCSCHSELCNGSNNMAVSMATLLGATLVVLFSNI</sequence>
<dbReference type="OrthoDB" id="6496929at2759"/>